<dbReference type="RefSeq" id="WP_078807146.1">
    <property type="nucleotide sequence ID" value="NZ_FUXI01000011.1"/>
</dbReference>
<keyword evidence="3" id="KW-1185">Reference proteome</keyword>
<dbReference type="EMBL" id="FUXI01000011">
    <property type="protein sequence ID" value="SJZ70268.1"/>
    <property type="molecule type" value="Genomic_DNA"/>
</dbReference>
<reference evidence="2 3" key="1">
    <citation type="submission" date="2017-02" db="EMBL/GenBank/DDBJ databases">
        <authorList>
            <person name="Peterson S.W."/>
        </authorList>
    </citation>
    <scope>NUCLEOTIDE SEQUENCE [LARGE SCALE GENOMIC DNA]</scope>
    <source>
        <strain evidence="2 3">ATCC BAA-1030</strain>
    </source>
</reference>
<evidence type="ECO:0000259" key="1">
    <source>
        <dbReference type="Pfam" id="PF23944"/>
    </source>
</evidence>
<dbReference type="Proteomes" id="UP000190328">
    <property type="component" value="Unassembled WGS sequence"/>
</dbReference>
<dbReference type="InterPro" id="IPR055702">
    <property type="entry name" value="DUF7278"/>
</dbReference>
<name>A0A1T4MUF0_9ENTE</name>
<gene>
    <name evidence="2" type="ORF">SAMN02745116_01214</name>
</gene>
<proteinExistence type="predicted"/>
<dbReference type="Pfam" id="PF23944">
    <property type="entry name" value="DUF7278"/>
    <property type="match status" value="1"/>
</dbReference>
<evidence type="ECO:0000313" key="3">
    <source>
        <dbReference type="Proteomes" id="UP000190328"/>
    </source>
</evidence>
<sequence length="332" mass="38710">MMNKLLNPKWKSLSNEEKLICFDFIAETFIHPELEISNVRIKNFELGGIKNKTIEFNLLDESFLFVPGQKNVILGWDNGTNLYPMSELLEKTETKNVPNRHFSREAIDRFINENTSNVRKVDIPPMIVGKYAYPASSTYIGMLDGVSGEFHGAVELFAPYEKEIRRQLFPELSLEESFSYESPKKLFSDGKFFLEYLEQEEVYRVFLHNAANFKENLSRIQEWNLSFLSADEWEYVNGSGARRLFRWGSEWSDCSKANAVNMFGLYFETDKARFELISDKGKLKLGGDVRNTHQKFQTMLPLSTYFEPHGTIQEKEILSPEKYMYRKVIKLV</sequence>
<dbReference type="STRING" id="263852.SAMN02745116_01214"/>
<dbReference type="OrthoDB" id="4050476at2"/>
<organism evidence="2 3">
    <name type="scientific">Pilibacter termitis</name>
    <dbReference type="NCBI Taxonomy" id="263852"/>
    <lineage>
        <taxon>Bacteria</taxon>
        <taxon>Bacillati</taxon>
        <taxon>Bacillota</taxon>
        <taxon>Bacilli</taxon>
        <taxon>Lactobacillales</taxon>
        <taxon>Enterococcaceae</taxon>
        <taxon>Pilibacter</taxon>
    </lineage>
</organism>
<accession>A0A1T4MUF0</accession>
<protein>
    <recommendedName>
        <fullName evidence="1">DUF7278 domain-containing protein</fullName>
    </recommendedName>
</protein>
<evidence type="ECO:0000313" key="2">
    <source>
        <dbReference type="EMBL" id="SJZ70268.1"/>
    </source>
</evidence>
<dbReference type="AlphaFoldDB" id="A0A1T4MUF0"/>
<feature type="domain" description="DUF7278" evidence="1">
    <location>
        <begin position="138"/>
        <end position="206"/>
    </location>
</feature>